<evidence type="ECO:0000313" key="3">
    <source>
        <dbReference type="EMBL" id="KAF1984758.1"/>
    </source>
</evidence>
<evidence type="ECO:0000313" key="4">
    <source>
        <dbReference type="Proteomes" id="UP000800041"/>
    </source>
</evidence>
<feature type="transmembrane region" description="Helical" evidence="2">
    <location>
        <begin position="46"/>
        <end position="69"/>
    </location>
</feature>
<keyword evidence="4" id="KW-1185">Reference proteome</keyword>
<sequence>MDVFYAYTYGTAGWMTLQALPLLISPSSVVLSLTSEARQVTDVETYLGRSLGLALLIIGFLPLPLTNSIPLTSSPSTSSETANENSNPYVQPTLFFTLLHHSLVAFYTYTRYNTTSLNGFIFHSVISGAFAAVGLWCVLFSQDGGHIGKRSGQDKRMSGFPFGGKSAEKRKKKAME</sequence>
<keyword evidence="2" id="KW-0472">Membrane</keyword>
<dbReference type="OrthoDB" id="2550114at2759"/>
<dbReference type="AlphaFoldDB" id="A0A6G1GVJ1"/>
<protein>
    <submittedName>
        <fullName evidence="3">Uncharacterized protein</fullName>
    </submittedName>
</protein>
<dbReference type="EMBL" id="ML977166">
    <property type="protein sequence ID" value="KAF1984758.1"/>
    <property type="molecule type" value="Genomic_DNA"/>
</dbReference>
<feature type="transmembrane region" description="Helical" evidence="2">
    <location>
        <begin position="12"/>
        <end position="34"/>
    </location>
</feature>
<name>A0A6G1GVJ1_9PEZI</name>
<gene>
    <name evidence="3" type="ORF">K402DRAFT_358770</name>
</gene>
<reference evidence="3" key="1">
    <citation type="journal article" date="2020" name="Stud. Mycol.">
        <title>101 Dothideomycetes genomes: a test case for predicting lifestyles and emergence of pathogens.</title>
        <authorList>
            <person name="Haridas S."/>
            <person name="Albert R."/>
            <person name="Binder M."/>
            <person name="Bloem J."/>
            <person name="Labutti K."/>
            <person name="Salamov A."/>
            <person name="Andreopoulos B."/>
            <person name="Baker S."/>
            <person name="Barry K."/>
            <person name="Bills G."/>
            <person name="Bluhm B."/>
            <person name="Cannon C."/>
            <person name="Castanera R."/>
            <person name="Culley D."/>
            <person name="Daum C."/>
            <person name="Ezra D."/>
            <person name="Gonzalez J."/>
            <person name="Henrissat B."/>
            <person name="Kuo A."/>
            <person name="Liang C."/>
            <person name="Lipzen A."/>
            <person name="Lutzoni F."/>
            <person name="Magnuson J."/>
            <person name="Mondo S."/>
            <person name="Nolan M."/>
            <person name="Ohm R."/>
            <person name="Pangilinan J."/>
            <person name="Park H.-J."/>
            <person name="Ramirez L."/>
            <person name="Alfaro M."/>
            <person name="Sun H."/>
            <person name="Tritt A."/>
            <person name="Yoshinaga Y."/>
            <person name="Zwiers L.-H."/>
            <person name="Turgeon B."/>
            <person name="Goodwin S."/>
            <person name="Spatafora J."/>
            <person name="Crous P."/>
            <person name="Grigoriev I."/>
        </authorList>
    </citation>
    <scope>NUCLEOTIDE SEQUENCE</scope>
    <source>
        <strain evidence="3">CBS 113979</strain>
    </source>
</reference>
<feature type="transmembrane region" description="Helical" evidence="2">
    <location>
        <begin position="120"/>
        <end position="141"/>
    </location>
</feature>
<feature type="region of interest" description="Disordered" evidence="1">
    <location>
        <begin position="149"/>
        <end position="176"/>
    </location>
</feature>
<dbReference type="Proteomes" id="UP000800041">
    <property type="component" value="Unassembled WGS sequence"/>
</dbReference>
<evidence type="ECO:0000256" key="1">
    <source>
        <dbReference type="SAM" id="MobiDB-lite"/>
    </source>
</evidence>
<keyword evidence="2" id="KW-0812">Transmembrane</keyword>
<keyword evidence="2" id="KW-1133">Transmembrane helix</keyword>
<organism evidence="3 4">
    <name type="scientific">Aulographum hederae CBS 113979</name>
    <dbReference type="NCBI Taxonomy" id="1176131"/>
    <lineage>
        <taxon>Eukaryota</taxon>
        <taxon>Fungi</taxon>
        <taxon>Dikarya</taxon>
        <taxon>Ascomycota</taxon>
        <taxon>Pezizomycotina</taxon>
        <taxon>Dothideomycetes</taxon>
        <taxon>Pleosporomycetidae</taxon>
        <taxon>Aulographales</taxon>
        <taxon>Aulographaceae</taxon>
    </lineage>
</organism>
<evidence type="ECO:0000256" key="2">
    <source>
        <dbReference type="SAM" id="Phobius"/>
    </source>
</evidence>
<dbReference type="PANTHER" id="PTHR39605:SF1">
    <property type="entry name" value="MAJOR FACILITATOR SUPERFAMILY (MFS) PROFILE DOMAIN-CONTAINING PROTEIN"/>
    <property type="match status" value="1"/>
</dbReference>
<dbReference type="PANTHER" id="PTHR39605">
    <property type="entry name" value="MAJOR FACILITATOR SUPERFAMILY (MFS) PROFILE DOMAIN-CONTAINING PROTEIN"/>
    <property type="match status" value="1"/>
</dbReference>
<accession>A0A6G1GVJ1</accession>
<proteinExistence type="predicted"/>